<keyword evidence="1" id="KW-0472">Membrane</keyword>
<organism evidence="3 4">
    <name type="scientific">Listeria kieliensis</name>
    <dbReference type="NCBI Taxonomy" id="1621700"/>
    <lineage>
        <taxon>Bacteria</taxon>
        <taxon>Bacillati</taxon>
        <taxon>Bacillota</taxon>
        <taxon>Bacilli</taxon>
        <taxon>Bacillales</taxon>
        <taxon>Listeriaceae</taxon>
        <taxon>Listeria</taxon>
    </lineage>
</organism>
<comment type="caution">
    <text evidence="3">The sequence shown here is derived from an EMBL/GenBank/DDBJ whole genome shotgun (WGS) entry which is preliminary data.</text>
</comment>
<keyword evidence="3" id="KW-0418">Kinase</keyword>
<name>A0A3D8TKC2_9LIST</name>
<keyword evidence="3" id="KW-0808">Transferase</keyword>
<dbReference type="Pfam" id="PF14501">
    <property type="entry name" value="HATPase_c_5"/>
    <property type="match status" value="1"/>
</dbReference>
<dbReference type="SUPFAM" id="SSF55874">
    <property type="entry name" value="ATPase domain of HSP90 chaperone/DNA topoisomerase II/histidine kinase"/>
    <property type="match status" value="1"/>
</dbReference>
<sequence>MMMDLPNIPRLYTALSEWLACLLFLLPFLKKRNKVHVNTELILFGLGQIFLQYLVSTWSLAFWIPGMLLNIAWMFGMLFTTGKLSLRESFYLTAKAFIVAEFTAAFSWQLYYLLFWKPGQSFSVLSILFVLIVYAILFGVFYLLEQKLGRGKPLELRRKDAVISMLTATIVFITSNIGFGLATTSHPFGDSFSLFFIRTLVNLTGICILYIQETQRYEYFLKKELVAVNHLFEQQYDQYIRYKESSSAIQQKTHDLKHQINALRFESDQTARKKYLDEMSETIAKFEASISTGNAILDTILTQKNAYCLSHGITFSCLVDGKLLAFMDTMDICSLFGNALDNAIEAVMQQLEQEKRLMKLNVMQSEQFLVIRIDNYSTSELTFHEGMPKTTKVNQDAHGYGLKSIAYIANKYHGVMTIDHKENWFTLKILMPLPKK</sequence>
<feature type="transmembrane region" description="Helical" evidence="1">
    <location>
        <begin position="165"/>
        <end position="186"/>
    </location>
</feature>
<dbReference type="GO" id="GO:0016301">
    <property type="term" value="F:kinase activity"/>
    <property type="evidence" value="ECO:0007669"/>
    <property type="project" value="UniProtKB-KW"/>
</dbReference>
<evidence type="ECO:0000256" key="1">
    <source>
        <dbReference type="SAM" id="Phobius"/>
    </source>
</evidence>
<dbReference type="InterPro" id="IPR032834">
    <property type="entry name" value="NatK-like_C"/>
</dbReference>
<reference evidence="4" key="1">
    <citation type="submission" date="2015-04" db="EMBL/GenBank/DDBJ databases">
        <authorList>
            <person name="Schardt J."/>
            <person name="Mueller-Herbst S."/>
            <person name="Scherer S."/>
            <person name="Huptas C."/>
        </authorList>
    </citation>
    <scope>NUCLEOTIDE SEQUENCE [LARGE SCALE GENOMIC DNA]</scope>
    <source>
        <strain evidence="4">Kiel-L1</strain>
    </source>
</reference>
<dbReference type="AlphaFoldDB" id="A0A3D8TKC2"/>
<dbReference type="Proteomes" id="UP000257055">
    <property type="component" value="Unassembled WGS sequence"/>
</dbReference>
<dbReference type="GO" id="GO:0042802">
    <property type="term" value="F:identical protein binding"/>
    <property type="evidence" value="ECO:0007669"/>
    <property type="project" value="TreeGrafter"/>
</dbReference>
<keyword evidence="4" id="KW-1185">Reference proteome</keyword>
<dbReference type="PANTHER" id="PTHR40448:SF1">
    <property type="entry name" value="TWO-COMPONENT SENSOR HISTIDINE KINASE"/>
    <property type="match status" value="1"/>
</dbReference>
<feature type="transmembrane region" description="Helical" evidence="1">
    <location>
        <begin position="122"/>
        <end position="144"/>
    </location>
</feature>
<dbReference type="CDD" id="cd16935">
    <property type="entry name" value="HATPase_AgrC-ComD-like"/>
    <property type="match status" value="1"/>
</dbReference>
<dbReference type="RefSeq" id="WP_115754017.1">
    <property type="nucleotide sequence ID" value="NZ_LARY01000004.1"/>
</dbReference>
<accession>A0A3D8TKC2</accession>
<keyword evidence="1" id="KW-1133">Transmembrane helix</keyword>
<proteinExistence type="predicted"/>
<evidence type="ECO:0000313" key="4">
    <source>
        <dbReference type="Proteomes" id="UP000257055"/>
    </source>
</evidence>
<keyword evidence="1" id="KW-0812">Transmembrane</keyword>
<feature type="transmembrane region" description="Helical" evidence="1">
    <location>
        <begin position="98"/>
        <end position="116"/>
    </location>
</feature>
<feature type="transmembrane region" description="Helical" evidence="1">
    <location>
        <begin position="12"/>
        <end position="29"/>
    </location>
</feature>
<dbReference type="InterPro" id="IPR036890">
    <property type="entry name" value="HATPase_C_sf"/>
</dbReference>
<dbReference type="Gene3D" id="3.30.565.10">
    <property type="entry name" value="Histidine kinase-like ATPase, C-terminal domain"/>
    <property type="match status" value="1"/>
</dbReference>
<gene>
    <name evidence="3" type="ORF">UR08_12470</name>
</gene>
<protein>
    <submittedName>
        <fullName evidence="3">Histidine kinase</fullName>
    </submittedName>
</protein>
<feature type="transmembrane region" description="Helical" evidence="1">
    <location>
        <begin position="67"/>
        <end position="86"/>
    </location>
</feature>
<evidence type="ECO:0000313" key="3">
    <source>
        <dbReference type="EMBL" id="RDW99102.1"/>
    </source>
</evidence>
<dbReference type="PANTHER" id="PTHR40448">
    <property type="entry name" value="TWO-COMPONENT SENSOR HISTIDINE KINASE"/>
    <property type="match status" value="1"/>
</dbReference>
<evidence type="ECO:0000259" key="2">
    <source>
        <dbReference type="Pfam" id="PF14501"/>
    </source>
</evidence>
<dbReference type="EMBL" id="LARY01000004">
    <property type="protein sequence ID" value="RDW99102.1"/>
    <property type="molecule type" value="Genomic_DNA"/>
</dbReference>
<feature type="transmembrane region" description="Helical" evidence="1">
    <location>
        <begin position="192"/>
        <end position="211"/>
    </location>
</feature>
<feature type="domain" description="Sensor histidine kinase NatK-like C-terminal" evidence="2">
    <location>
        <begin position="327"/>
        <end position="432"/>
    </location>
</feature>
<feature type="transmembrane region" description="Helical" evidence="1">
    <location>
        <begin position="41"/>
        <end position="61"/>
    </location>
</feature>